<dbReference type="AlphaFoldDB" id="A0AAD3DVU0"/>
<evidence type="ECO:0000259" key="2">
    <source>
        <dbReference type="Pfam" id="PF07393"/>
    </source>
</evidence>
<dbReference type="GO" id="GO:0006893">
    <property type="term" value="P:Golgi to plasma membrane transport"/>
    <property type="evidence" value="ECO:0007669"/>
    <property type="project" value="TreeGrafter"/>
</dbReference>
<dbReference type="GO" id="GO:0006887">
    <property type="term" value="P:exocytosis"/>
    <property type="evidence" value="ECO:0007669"/>
    <property type="project" value="TreeGrafter"/>
</dbReference>
<dbReference type="Pfam" id="PF07393">
    <property type="entry name" value="Sec10_HB"/>
    <property type="match status" value="1"/>
</dbReference>
<name>A0AAD3DVU0_9CHLO</name>
<dbReference type="InterPro" id="IPR048627">
    <property type="entry name" value="Sec10_HB"/>
</dbReference>
<evidence type="ECO:0000313" key="3">
    <source>
        <dbReference type="EMBL" id="GFR48009.1"/>
    </source>
</evidence>
<dbReference type="PANTHER" id="PTHR12100">
    <property type="entry name" value="SEC10"/>
    <property type="match status" value="1"/>
</dbReference>
<accession>A0AAD3DVU0</accession>
<feature type="non-terminal residue" evidence="3">
    <location>
        <position position="208"/>
    </location>
</feature>
<dbReference type="GO" id="GO:0000145">
    <property type="term" value="C:exocyst"/>
    <property type="evidence" value="ECO:0007669"/>
    <property type="project" value="TreeGrafter"/>
</dbReference>
<evidence type="ECO:0000256" key="1">
    <source>
        <dbReference type="SAM" id="MobiDB-lite"/>
    </source>
</evidence>
<gene>
    <name evidence="3" type="ORF">Agub_g9837</name>
</gene>
<comment type="caution">
    <text evidence="3">The sequence shown here is derived from an EMBL/GenBank/DDBJ whole genome shotgun (WGS) entry which is preliminary data.</text>
</comment>
<feature type="domain" description="Exocyst complex component Sec10-like alpha-helical bundle" evidence="2">
    <location>
        <begin position="2"/>
        <end position="177"/>
    </location>
</feature>
<sequence>LVDMLVIQAEKILMCAQRPSEFQPPTGGAAQQPHYLDAAALDRPTDACRLVMALLEEAGRAAREALDGGNLASLLLELGGRMHATWLNHMQQFTFSPAGALRWRSDVAGYTSVLRGWAPPLLPPLEARMASLAALCGVLLVEPEQLLPLVNGSLRLDHREAIKYVRLRQDFSTARVQGRSLQQVFGGGDAVPGGQQAGGGGGGGGGRR</sequence>
<feature type="region of interest" description="Disordered" evidence="1">
    <location>
        <begin position="185"/>
        <end position="208"/>
    </location>
</feature>
<protein>
    <recommendedName>
        <fullName evidence="2">Exocyst complex component Sec10-like alpha-helical bundle domain-containing protein</fullName>
    </recommendedName>
</protein>
<dbReference type="InterPro" id="IPR009976">
    <property type="entry name" value="Sec10-like"/>
</dbReference>
<organism evidence="3 4">
    <name type="scientific">Astrephomene gubernaculifera</name>
    <dbReference type="NCBI Taxonomy" id="47775"/>
    <lineage>
        <taxon>Eukaryota</taxon>
        <taxon>Viridiplantae</taxon>
        <taxon>Chlorophyta</taxon>
        <taxon>core chlorophytes</taxon>
        <taxon>Chlorophyceae</taxon>
        <taxon>CS clade</taxon>
        <taxon>Chlamydomonadales</taxon>
        <taxon>Astrephomenaceae</taxon>
        <taxon>Astrephomene</taxon>
    </lineage>
</organism>
<keyword evidence="4" id="KW-1185">Reference proteome</keyword>
<dbReference type="Proteomes" id="UP001054857">
    <property type="component" value="Unassembled WGS sequence"/>
</dbReference>
<proteinExistence type="predicted"/>
<dbReference type="EMBL" id="BMAR01000021">
    <property type="protein sequence ID" value="GFR48009.1"/>
    <property type="molecule type" value="Genomic_DNA"/>
</dbReference>
<evidence type="ECO:0000313" key="4">
    <source>
        <dbReference type="Proteomes" id="UP001054857"/>
    </source>
</evidence>
<dbReference type="PANTHER" id="PTHR12100:SF0">
    <property type="entry name" value="EXOCYST COMPLEX COMPONENT 5"/>
    <property type="match status" value="1"/>
</dbReference>
<reference evidence="3 4" key="1">
    <citation type="journal article" date="2021" name="Sci. Rep.">
        <title>Genome sequencing of the multicellular alga Astrephomene provides insights into convergent evolution of germ-soma differentiation.</title>
        <authorList>
            <person name="Yamashita S."/>
            <person name="Yamamoto K."/>
            <person name="Matsuzaki R."/>
            <person name="Suzuki S."/>
            <person name="Yamaguchi H."/>
            <person name="Hirooka S."/>
            <person name="Minakuchi Y."/>
            <person name="Miyagishima S."/>
            <person name="Kawachi M."/>
            <person name="Toyoda A."/>
            <person name="Nozaki H."/>
        </authorList>
    </citation>
    <scope>NUCLEOTIDE SEQUENCE [LARGE SCALE GENOMIC DNA]</scope>
    <source>
        <strain evidence="3 4">NIES-4017</strain>
    </source>
</reference>